<name>A0ABS5AQI3_9PSEU</name>
<dbReference type="Pfam" id="PF00326">
    <property type="entry name" value="Peptidase_S9"/>
    <property type="match status" value="1"/>
</dbReference>
<keyword evidence="5" id="KW-1185">Reference proteome</keyword>
<evidence type="ECO:0000256" key="1">
    <source>
        <dbReference type="ARBA" id="ARBA00022801"/>
    </source>
</evidence>
<dbReference type="GO" id="GO:0004177">
    <property type="term" value="F:aminopeptidase activity"/>
    <property type="evidence" value="ECO:0007669"/>
    <property type="project" value="UniProtKB-KW"/>
</dbReference>
<dbReference type="Gene3D" id="2.120.10.30">
    <property type="entry name" value="TolB, C-terminal domain"/>
    <property type="match status" value="2"/>
</dbReference>
<evidence type="ECO:0000313" key="4">
    <source>
        <dbReference type="EMBL" id="MBP2477940.1"/>
    </source>
</evidence>
<dbReference type="Gene3D" id="3.40.50.1820">
    <property type="entry name" value="alpha/beta hydrolase"/>
    <property type="match status" value="1"/>
</dbReference>
<evidence type="ECO:0000256" key="2">
    <source>
        <dbReference type="ARBA" id="ARBA00022825"/>
    </source>
</evidence>
<dbReference type="PANTHER" id="PTHR42776:SF27">
    <property type="entry name" value="DIPEPTIDYL PEPTIDASE FAMILY MEMBER 6"/>
    <property type="match status" value="1"/>
</dbReference>
<dbReference type="EMBL" id="JAGIOO010000001">
    <property type="protein sequence ID" value="MBP2477940.1"/>
    <property type="molecule type" value="Genomic_DNA"/>
</dbReference>
<organism evidence="4 5">
    <name type="scientific">Crossiella equi</name>
    <dbReference type="NCBI Taxonomy" id="130796"/>
    <lineage>
        <taxon>Bacteria</taxon>
        <taxon>Bacillati</taxon>
        <taxon>Actinomycetota</taxon>
        <taxon>Actinomycetes</taxon>
        <taxon>Pseudonocardiales</taxon>
        <taxon>Pseudonocardiaceae</taxon>
        <taxon>Crossiella</taxon>
    </lineage>
</organism>
<dbReference type="PANTHER" id="PTHR42776">
    <property type="entry name" value="SERINE PEPTIDASE S9 FAMILY MEMBER"/>
    <property type="match status" value="1"/>
</dbReference>
<evidence type="ECO:0000259" key="3">
    <source>
        <dbReference type="Pfam" id="PF00326"/>
    </source>
</evidence>
<dbReference type="InterPro" id="IPR001375">
    <property type="entry name" value="Peptidase_S9_cat"/>
</dbReference>
<sequence>MPGVPTLHGDRLVVAVTSPDVTADAYRGGLWEVPLHGGGPRRITHGLSDTQPKLSPDGRWLAFLRVAGTSGTAARPQLHVLPTAGGDAVKLTDLPLGAGVPAWAPDSASLAFTARVPEPGRHGTEEGVGPDAEAPRRITTLTYRLDAVGFLGDKPAQVHVVALPGADGVVPETRCLTELPVDAGDPSFTGDGTHVLFTAQRDLGTQGPTFHTDVYAVPVAGGEPVLVVRSEGTAEYPVADGDTVYFTGEAFTPGRCVAVNPALWSAPLALSGQPGTPVRLTEAETVAVERAPGPPVPVEGGVLVTVAVRGAVEVRLVPEGAKDTPLADLPLLAGAGAQVLGFTGHGGRVVAAVSTVTDPGELYLIGDEPVVLSAFNAGFRDRLRGWEEINTTAADGYPVHGWVLRPDGEGPHPVLLNIHGGPFRFYTQGFFDEAQVYARAGYAVVLGNPRGSASYGEAHGAALVGPGFGVEADTGDLLALLDAALAAPDLDAARVGVMGGSYGGFMTTWLAAHHGERFVAAWSERAVNVWDSFEGSSDIGWWFGHAYYTGERTEHEGSPLTHANKITIPVLIAHSEQDWRCPLEQAQRLFVALQRQGTPSELLIFPGEGHGLSREGRPRHRVQRFEAVLEWWDRHLPVRR</sequence>
<feature type="domain" description="Peptidase S9 prolyl oligopeptidase catalytic" evidence="3">
    <location>
        <begin position="430"/>
        <end position="636"/>
    </location>
</feature>
<dbReference type="SUPFAM" id="SSF69304">
    <property type="entry name" value="Tricorn protease N-terminal domain"/>
    <property type="match status" value="1"/>
</dbReference>
<comment type="caution">
    <text evidence="4">The sequence shown here is derived from an EMBL/GenBank/DDBJ whole genome shotgun (WGS) entry which is preliminary data.</text>
</comment>
<keyword evidence="4" id="KW-0031">Aminopeptidase</keyword>
<keyword evidence="1" id="KW-0378">Hydrolase</keyword>
<keyword evidence="2" id="KW-0720">Serine protease</keyword>
<evidence type="ECO:0000313" key="5">
    <source>
        <dbReference type="Proteomes" id="UP001519363"/>
    </source>
</evidence>
<gene>
    <name evidence="4" type="ORF">JOF53_006812</name>
</gene>
<dbReference type="InterPro" id="IPR011659">
    <property type="entry name" value="WD40"/>
</dbReference>
<dbReference type="InterPro" id="IPR011042">
    <property type="entry name" value="6-blade_b-propeller_TolB-like"/>
</dbReference>
<reference evidence="4 5" key="1">
    <citation type="submission" date="2021-03" db="EMBL/GenBank/DDBJ databases">
        <title>Sequencing the genomes of 1000 actinobacteria strains.</title>
        <authorList>
            <person name="Klenk H.-P."/>
        </authorList>
    </citation>
    <scope>NUCLEOTIDE SEQUENCE [LARGE SCALE GENOMIC DNA]</scope>
    <source>
        <strain evidence="4 5">DSM 44580</strain>
    </source>
</reference>
<proteinExistence type="predicted"/>
<dbReference type="Pfam" id="PF07676">
    <property type="entry name" value="PD40"/>
    <property type="match status" value="1"/>
</dbReference>
<dbReference type="SUPFAM" id="SSF53474">
    <property type="entry name" value="alpha/beta-Hydrolases"/>
    <property type="match status" value="1"/>
</dbReference>
<dbReference type="Proteomes" id="UP001519363">
    <property type="component" value="Unassembled WGS sequence"/>
</dbReference>
<accession>A0ABS5AQI3</accession>
<protein>
    <submittedName>
        <fullName evidence="4">Dipeptidyl aminopeptidase/acylaminoacyl peptidase</fullName>
    </submittedName>
</protein>
<keyword evidence="4" id="KW-0645">Protease</keyword>
<dbReference type="InterPro" id="IPR029058">
    <property type="entry name" value="AB_hydrolase_fold"/>
</dbReference>